<dbReference type="Proteomes" id="UP000001338">
    <property type="component" value="Unassembled WGS sequence"/>
</dbReference>
<proteinExistence type="predicted"/>
<organism evidence="1 2">
    <name type="scientific">Leptospira weilii str. 2006001853</name>
    <dbReference type="NCBI Taxonomy" id="1001589"/>
    <lineage>
        <taxon>Bacteria</taxon>
        <taxon>Pseudomonadati</taxon>
        <taxon>Spirochaetota</taxon>
        <taxon>Spirochaetia</taxon>
        <taxon>Leptospirales</taxon>
        <taxon>Leptospiraceae</taxon>
        <taxon>Leptospira</taxon>
    </lineage>
</organism>
<accession>A0A828YX47</accession>
<evidence type="ECO:0000313" key="1">
    <source>
        <dbReference type="EMBL" id="EKR62439.1"/>
    </source>
</evidence>
<name>A0A828YX47_9LEPT</name>
<evidence type="ECO:0000313" key="2">
    <source>
        <dbReference type="Proteomes" id="UP000001338"/>
    </source>
</evidence>
<gene>
    <name evidence="1" type="ORF">LEP1GSC036_1765</name>
</gene>
<sequence length="43" mass="5020">MKDTIEEVKRKQRLKHLFTIGHEIGYSKETLKEISSSLNMGKD</sequence>
<protein>
    <submittedName>
        <fullName evidence="1">Uncharacterized protein</fullName>
    </submittedName>
</protein>
<dbReference type="AlphaFoldDB" id="A0A828YX47"/>
<dbReference type="EMBL" id="AFLV02000081">
    <property type="protein sequence ID" value="EKR62439.1"/>
    <property type="molecule type" value="Genomic_DNA"/>
</dbReference>
<comment type="caution">
    <text evidence="1">The sequence shown here is derived from an EMBL/GenBank/DDBJ whole genome shotgun (WGS) entry which is preliminary data.</text>
</comment>
<reference evidence="1 2" key="1">
    <citation type="submission" date="2012-10" db="EMBL/GenBank/DDBJ databases">
        <authorList>
            <person name="Harkins D.M."/>
            <person name="Durkin A.S."/>
            <person name="Brinkac L.M."/>
            <person name="Haft D.H."/>
            <person name="Selengut J.D."/>
            <person name="Sanka R."/>
            <person name="DePew J."/>
            <person name="Purushe J."/>
            <person name="Whelen A.C."/>
            <person name="Vinetz J.M."/>
            <person name="Sutton G.G."/>
            <person name="Nierman W.C."/>
            <person name="Fouts D.E."/>
        </authorList>
    </citation>
    <scope>NUCLEOTIDE SEQUENCE [LARGE SCALE GENOMIC DNA]</scope>
    <source>
        <strain evidence="1 2">2006001853</strain>
    </source>
</reference>